<sequence length="95" mass="11189">MQKTIAMIFLCSVLCFNSNLFTYAIDKDNIKDTNYFDRYTEQINICVKDVEVKQEDIDISDNYDKFAILTFTVVNTSLNPLELSDIDYKFYQNNK</sequence>
<dbReference type="EMBL" id="AZMM01004796">
    <property type="protein sequence ID" value="ETJ41279.1"/>
    <property type="molecule type" value="Genomic_DNA"/>
</dbReference>
<evidence type="ECO:0000313" key="1">
    <source>
        <dbReference type="EMBL" id="ETJ41279.1"/>
    </source>
</evidence>
<dbReference type="AlphaFoldDB" id="W1YJE0"/>
<feature type="non-terminal residue" evidence="1">
    <location>
        <position position="95"/>
    </location>
</feature>
<comment type="caution">
    <text evidence="1">The sequence shown here is derived from an EMBL/GenBank/DDBJ whole genome shotgun (WGS) entry which is preliminary data.</text>
</comment>
<accession>W1YJE0</accession>
<protein>
    <submittedName>
        <fullName evidence="1">Uncharacterized protein</fullName>
    </submittedName>
</protein>
<reference evidence="1" key="1">
    <citation type="submission" date="2013-12" db="EMBL/GenBank/DDBJ databases">
        <title>A Varibaculum cambriense genome reconstructed from a premature infant gut community with otherwise low bacterial novelty that shifts toward anaerobic metabolism during the third week of life.</title>
        <authorList>
            <person name="Brown C.T."/>
            <person name="Sharon I."/>
            <person name="Thomas B.C."/>
            <person name="Castelle C.J."/>
            <person name="Morowitz M.J."/>
            <person name="Banfield J.F."/>
        </authorList>
    </citation>
    <scope>NUCLEOTIDE SEQUENCE</scope>
</reference>
<name>W1YJE0_9ZZZZ</name>
<organism evidence="1">
    <name type="scientific">human gut metagenome</name>
    <dbReference type="NCBI Taxonomy" id="408170"/>
    <lineage>
        <taxon>unclassified sequences</taxon>
        <taxon>metagenomes</taxon>
        <taxon>organismal metagenomes</taxon>
    </lineage>
</organism>
<proteinExistence type="predicted"/>
<gene>
    <name evidence="1" type="ORF">Q604_UNBC04796G0001</name>
</gene>